<dbReference type="RefSeq" id="WP_337317500.1">
    <property type="nucleotide sequence ID" value="NZ_JBBDGN010000002.1"/>
</dbReference>
<dbReference type="InterPro" id="IPR039498">
    <property type="entry name" value="NTP_transf_5"/>
</dbReference>
<comment type="caution">
    <text evidence="1">The sequence shown here is derived from an EMBL/GenBank/DDBJ whole genome shotgun (WGS) entry which is preliminary data.</text>
</comment>
<evidence type="ECO:0000313" key="2">
    <source>
        <dbReference type="Proteomes" id="UP001366085"/>
    </source>
</evidence>
<accession>A0ABU8LJ87</accession>
<gene>
    <name evidence="1" type="ORF">WDU93_03450</name>
</gene>
<dbReference type="EMBL" id="JBBDGN010000002">
    <property type="protein sequence ID" value="MEJ1090737.1"/>
    <property type="molecule type" value="Genomic_DNA"/>
</dbReference>
<dbReference type="Proteomes" id="UP001366085">
    <property type="component" value="Unassembled WGS sequence"/>
</dbReference>
<reference evidence="1 2" key="1">
    <citation type="submission" date="2024-02" db="EMBL/GenBank/DDBJ databases">
        <authorList>
            <person name="Saticioglu I.B."/>
        </authorList>
    </citation>
    <scope>NUCLEOTIDE SEQUENCE [LARGE SCALE GENOMIC DNA]</scope>
    <source>
        <strain evidence="1 2">Mu-43</strain>
    </source>
</reference>
<organism evidence="1 2">
    <name type="scientific">Microbacterium istanbulense</name>
    <dbReference type="NCBI Taxonomy" id="3122049"/>
    <lineage>
        <taxon>Bacteria</taxon>
        <taxon>Bacillati</taxon>
        <taxon>Actinomycetota</taxon>
        <taxon>Actinomycetes</taxon>
        <taxon>Micrococcales</taxon>
        <taxon>Microbacteriaceae</taxon>
        <taxon>Microbacterium</taxon>
    </lineage>
</organism>
<evidence type="ECO:0000313" key="1">
    <source>
        <dbReference type="EMBL" id="MEJ1090737.1"/>
    </source>
</evidence>
<protein>
    <submittedName>
        <fullName evidence="1">Nucleotidyltransferase family protein</fullName>
    </submittedName>
</protein>
<keyword evidence="2" id="KW-1185">Reference proteome</keyword>
<dbReference type="Pfam" id="PF14907">
    <property type="entry name" value="NTP_transf_5"/>
    <property type="match status" value="1"/>
</dbReference>
<proteinExistence type="predicted"/>
<sequence length="289" mass="32243">MSSSAPEVDGARDIPPWARLALSRAAVQVLADQTGARLLHIKGDAVDPMIRPEARSGTDVDVLADPRSIPALHRTLRAHGWTVYSTFRFGSPFEHAQTYAHDMWGYLDLHRRFPGIGLADQQAFDLLWSERTSRQIAGIDYKAPSIEAQAVLLVLNAARAGRGMPSFWTDFDPSHRTRSEALVGRLQAQVAFATAEGSLEMFRGRRDYLLWKVTAQGGPRIAEWWGRVRAQPTMGQSLRVIAQAPLVNTDRLARRLGHEPSRREVIMEFFARGLRGAREASSAVLRRGR</sequence>
<name>A0ABU8LJ87_9MICO</name>